<sequence>MKRKEHRHKLFCHPRKKQKVLERHTLKTRISCCAGSTNRTKILKQPKFVYKRGTTLEEAESILKCLSLLQHMVLETKIKTEPETKDKLVPSFSRQNNSRLFGSICHNTVCCFKTLSNEVGLRFCRKTPKSNSKLKQKKFEVVDSKLYLQTKPDSGVPLKTMQNNVRSDVHHLQTSAPVQYAKQEIDSLVSVHDLTCAFDNFLFSPRKMSQMAEMMYT</sequence>
<name>A0A6F9DMC5_9ASCI</name>
<proteinExistence type="evidence at transcript level"/>
<reference evidence="1" key="1">
    <citation type="submission" date="2020-04" db="EMBL/GenBank/DDBJ databases">
        <authorList>
            <person name="Neveu A P."/>
        </authorList>
    </citation>
    <scope>NUCLEOTIDE SEQUENCE</scope>
    <source>
        <tissue evidence="1">Whole embryo</tissue>
    </source>
</reference>
<accession>A0A6F9DMC5</accession>
<dbReference type="EMBL" id="LR788725">
    <property type="protein sequence ID" value="CAB3264587.1"/>
    <property type="molecule type" value="mRNA"/>
</dbReference>
<gene>
    <name evidence="1" type="primary">Oser1</name>
</gene>
<dbReference type="AlphaFoldDB" id="A0A6F9DMC5"/>
<protein>
    <submittedName>
        <fullName evidence="1">Oxidative stress-responsive serine-rich protein 1</fullName>
    </submittedName>
</protein>
<organism evidence="1">
    <name type="scientific">Phallusia mammillata</name>
    <dbReference type="NCBI Taxonomy" id="59560"/>
    <lineage>
        <taxon>Eukaryota</taxon>
        <taxon>Metazoa</taxon>
        <taxon>Chordata</taxon>
        <taxon>Tunicata</taxon>
        <taxon>Ascidiacea</taxon>
        <taxon>Phlebobranchia</taxon>
        <taxon>Ascidiidae</taxon>
        <taxon>Phallusia</taxon>
    </lineage>
</organism>
<evidence type="ECO:0000313" key="1">
    <source>
        <dbReference type="EMBL" id="CAB3264587.1"/>
    </source>
</evidence>